<gene>
    <name evidence="2" type="ORF">A2934_03685</name>
</gene>
<keyword evidence="1" id="KW-0472">Membrane</keyword>
<feature type="transmembrane region" description="Helical" evidence="1">
    <location>
        <begin position="410"/>
        <end position="428"/>
    </location>
</feature>
<evidence type="ECO:0000313" key="3">
    <source>
        <dbReference type="Proteomes" id="UP000177982"/>
    </source>
</evidence>
<feature type="transmembrane region" description="Helical" evidence="1">
    <location>
        <begin position="19"/>
        <end position="40"/>
    </location>
</feature>
<protein>
    <recommendedName>
        <fullName evidence="4">Cell envelope integrity protein CreD</fullName>
    </recommendedName>
</protein>
<evidence type="ECO:0008006" key="4">
    <source>
        <dbReference type="Google" id="ProtNLM"/>
    </source>
</evidence>
<keyword evidence="1" id="KW-1133">Transmembrane helix</keyword>
<dbReference type="Pfam" id="PF06123">
    <property type="entry name" value="CreD"/>
    <property type="match status" value="1"/>
</dbReference>
<name>A0A1G2L9M9_9BACT</name>
<dbReference type="NCBIfam" id="NF008712">
    <property type="entry name" value="PRK11715.1-1"/>
    <property type="match status" value="1"/>
</dbReference>
<feature type="transmembrane region" description="Helical" evidence="1">
    <location>
        <begin position="306"/>
        <end position="325"/>
    </location>
</feature>
<evidence type="ECO:0000313" key="2">
    <source>
        <dbReference type="EMBL" id="OHA07522.1"/>
    </source>
</evidence>
<reference evidence="2 3" key="1">
    <citation type="journal article" date="2016" name="Nat. Commun.">
        <title>Thousands of microbial genomes shed light on interconnected biogeochemical processes in an aquifer system.</title>
        <authorList>
            <person name="Anantharaman K."/>
            <person name="Brown C.T."/>
            <person name="Hug L.A."/>
            <person name="Sharon I."/>
            <person name="Castelle C.J."/>
            <person name="Probst A.J."/>
            <person name="Thomas B.C."/>
            <person name="Singh A."/>
            <person name="Wilkins M.J."/>
            <person name="Karaoz U."/>
            <person name="Brodie E.L."/>
            <person name="Williams K.H."/>
            <person name="Hubbard S.S."/>
            <person name="Banfield J.F."/>
        </authorList>
    </citation>
    <scope>NUCLEOTIDE SEQUENCE [LARGE SCALE GENOMIC DNA]</scope>
</reference>
<dbReference type="AlphaFoldDB" id="A0A1G2L9M9"/>
<dbReference type="PIRSF" id="PIRSF004548">
    <property type="entry name" value="CreD"/>
    <property type="match status" value="1"/>
</dbReference>
<dbReference type="PANTHER" id="PTHR30092">
    <property type="entry name" value="INNER MEMBRANE PROTEIN CRED"/>
    <property type="match status" value="1"/>
</dbReference>
<proteinExistence type="predicted"/>
<accession>A0A1G2L9M9</accession>
<organism evidence="2 3">
    <name type="scientific">Candidatus Sungbacteria bacterium RIFCSPLOWO2_01_FULL_47_10</name>
    <dbReference type="NCBI Taxonomy" id="1802276"/>
    <lineage>
        <taxon>Bacteria</taxon>
        <taxon>Candidatus Sungiibacteriota</taxon>
    </lineage>
</organism>
<sequence length="440" mass="49396">MNTFDNASFKFLNSTTMKLVTVGVLIFICLVPSLFVWVLLAERTGRHDEAKQEITSKWGSSQIIAGPILSVPYYSRTTDPQGFMHETSGILNILPKKLANTTAINPEVRSRGIFDAIVYTAKIDGQGTFAMPDLQYASVKANNIQWDKAYVAIAISDTRGIVDEIHLQWNGSTISFEPGAKNTIVGESGVHAFVPIDPSKKTFDFSYSFDLKGSEKLEFLPLGSETAVSITSNWDSPSFIGAYLPNERTFDDGFSADWSVSSFGRSYPQQWADGEVDRQNILDSRFGVSLIQSVDFYTKIDRTVKYAIMFIAITFLAFFLFEVLGRIRIHPFQYFLVGFALAIFYLLLLSFSERFGFFPAYVISTLATTGLITSYSAKVLRANKKALIISALLILLYSYLYVIVQLEDLALLFGSILLFVLLSLTMYLTRNIDWYQQDTE</sequence>
<dbReference type="EMBL" id="MHQO01000008">
    <property type="protein sequence ID" value="OHA07522.1"/>
    <property type="molecule type" value="Genomic_DNA"/>
</dbReference>
<feature type="transmembrane region" description="Helical" evidence="1">
    <location>
        <begin position="332"/>
        <end position="351"/>
    </location>
</feature>
<keyword evidence="1" id="KW-0812">Transmembrane</keyword>
<dbReference type="PANTHER" id="PTHR30092:SF0">
    <property type="entry name" value="INNER MEMBRANE PROTEIN CRED"/>
    <property type="match status" value="1"/>
</dbReference>
<evidence type="ECO:0000256" key="1">
    <source>
        <dbReference type="SAM" id="Phobius"/>
    </source>
</evidence>
<comment type="caution">
    <text evidence="2">The sequence shown here is derived from an EMBL/GenBank/DDBJ whole genome shotgun (WGS) entry which is preliminary data.</text>
</comment>
<feature type="transmembrane region" description="Helical" evidence="1">
    <location>
        <begin position="357"/>
        <end position="375"/>
    </location>
</feature>
<feature type="transmembrane region" description="Helical" evidence="1">
    <location>
        <begin position="387"/>
        <end position="404"/>
    </location>
</feature>
<dbReference type="Proteomes" id="UP000177982">
    <property type="component" value="Unassembled WGS sequence"/>
</dbReference>
<dbReference type="GO" id="GO:0005886">
    <property type="term" value="C:plasma membrane"/>
    <property type="evidence" value="ECO:0007669"/>
    <property type="project" value="TreeGrafter"/>
</dbReference>
<dbReference type="InterPro" id="IPR010364">
    <property type="entry name" value="Uncharacterised_IM_CreD"/>
</dbReference>